<evidence type="ECO:0000256" key="1">
    <source>
        <dbReference type="ARBA" id="ARBA00022617"/>
    </source>
</evidence>
<feature type="domain" description="Cytochrome c" evidence="6">
    <location>
        <begin position="267"/>
        <end position="421"/>
    </location>
</feature>
<evidence type="ECO:0000313" key="8">
    <source>
        <dbReference type="Proteomes" id="UP000320390"/>
    </source>
</evidence>
<dbReference type="InterPro" id="IPR010538">
    <property type="entry name" value="DHOR"/>
</dbReference>
<keyword evidence="1 4" id="KW-0349">Heme</keyword>
<dbReference type="PANTHER" id="PTHR30600:SF4">
    <property type="entry name" value="CYTOCHROME C DOMAIN-CONTAINING PROTEIN"/>
    <property type="match status" value="1"/>
</dbReference>
<dbReference type="PROSITE" id="PS51007">
    <property type="entry name" value="CYTC"/>
    <property type="match status" value="1"/>
</dbReference>
<dbReference type="Gene3D" id="1.10.760.10">
    <property type="entry name" value="Cytochrome c-like domain"/>
    <property type="match status" value="1"/>
</dbReference>
<evidence type="ECO:0000256" key="2">
    <source>
        <dbReference type="ARBA" id="ARBA00022723"/>
    </source>
</evidence>
<reference evidence="7 8" key="1">
    <citation type="submission" date="2019-02" db="EMBL/GenBank/DDBJ databases">
        <title>Deep-cultivation of Planctomycetes and their phenomic and genomic characterization uncovers novel biology.</title>
        <authorList>
            <person name="Wiegand S."/>
            <person name="Jogler M."/>
            <person name="Boedeker C."/>
            <person name="Pinto D."/>
            <person name="Vollmers J."/>
            <person name="Rivas-Marin E."/>
            <person name="Kohn T."/>
            <person name="Peeters S.H."/>
            <person name="Heuer A."/>
            <person name="Rast P."/>
            <person name="Oberbeckmann S."/>
            <person name="Bunk B."/>
            <person name="Jeske O."/>
            <person name="Meyerdierks A."/>
            <person name="Storesund J.E."/>
            <person name="Kallscheuer N."/>
            <person name="Luecker S."/>
            <person name="Lage O.M."/>
            <person name="Pohl T."/>
            <person name="Merkel B.J."/>
            <person name="Hornburger P."/>
            <person name="Mueller R.-W."/>
            <person name="Bruemmer F."/>
            <person name="Labrenz M."/>
            <person name="Spormann A.M."/>
            <person name="Op den Camp H."/>
            <person name="Overmann J."/>
            <person name="Amann R."/>
            <person name="Jetten M.S.M."/>
            <person name="Mascher T."/>
            <person name="Medema M.H."/>
            <person name="Devos D.P."/>
            <person name="Kaster A.-K."/>
            <person name="Ovreas L."/>
            <person name="Rohde M."/>
            <person name="Galperin M.Y."/>
            <person name="Jogler C."/>
        </authorList>
    </citation>
    <scope>NUCLEOTIDE SEQUENCE [LARGE SCALE GENOMIC DNA]</scope>
    <source>
        <strain evidence="7 8">Poly30</strain>
    </source>
</reference>
<dbReference type="Proteomes" id="UP000320390">
    <property type="component" value="Chromosome"/>
</dbReference>
<keyword evidence="8" id="KW-1185">Reference proteome</keyword>
<organism evidence="7 8">
    <name type="scientific">Saltatorellus ferox</name>
    <dbReference type="NCBI Taxonomy" id="2528018"/>
    <lineage>
        <taxon>Bacteria</taxon>
        <taxon>Pseudomonadati</taxon>
        <taxon>Planctomycetota</taxon>
        <taxon>Planctomycetia</taxon>
        <taxon>Planctomycetia incertae sedis</taxon>
        <taxon>Saltatorellus</taxon>
    </lineage>
</organism>
<protein>
    <recommendedName>
        <fullName evidence="6">Cytochrome c domain-containing protein</fullName>
    </recommendedName>
</protein>
<gene>
    <name evidence="7" type="ORF">Poly30_32370</name>
</gene>
<dbReference type="InterPro" id="IPR051395">
    <property type="entry name" value="Cytochrome_c_Peroxidase/MauG"/>
</dbReference>
<dbReference type="EMBL" id="CP036434">
    <property type="protein sequence ID" value="QDV07707.1"/>
    <property type="molecule type" value="Genomic_DNA"/>
</dbReference>
<keyword evidence="3 4" id="KW-0408">Iron</keyword>
<dbReference type="InterPro" id="IPR036909">
    <property type="entry name" value="Cyt_c-like_dom_sf"/>
</dbReference>
<dbReference type="AlphaFoldDB" id="A0A518EUC2"/>
<keyword evidence="2 4" id="KW-0479">Metal-binding</keyword>
<evidence type="ECO:0000259" key="6">
    <source>
        <dbReference type="PROSITE" id="PS51007"/>
    </source>
</evidence>
<dbReference type="Pfam" id="PF06537">
    <property type="entry name" value="DHOR"/>
    <property type="match status" value="1"/>
</dbReference>
<evidence type="ECO:0000256" key="5">
    <source>
        <dbReference type="SAM" id="MobiDB-lite"/>
    </source>
</evidence>
<evidence type="ECO:0000313" key="7">
    <source>
        <dbReference type="EMBL" id="QDV07707.1"/>
    </source>
</evidence>
<evidence type="ECO:0000256" key="4">
    <source>
        <dbReference type="PROSITE-ProRule" id="PRU00433"/>
    </source>
</evidence>
<feature type="region of interest" description="Disordered" evidence="5">
    <location>
        <begin position="27"/>
        <end position="54"/>
    </location>
</feature>
<dbReference type="GO" id="GO:0046872">
    <property type="term" value="F:metal ion binding"/>
    <property type="evidence" value="ECO:0007669"/>
    <property type="project" value="UniProtKB-KW"/>
</dbReference>
<accession>A0A518EUC2</accession>
<dbReference type="GO" id="GO:0009055">
    <property type="term" value="F:electron transfer activity"/>
    <property type="evidence" value="ECO:0007669"/>
    <property type="project" value="InterPro"/>
</dbReference>
<dbReference type="InterPro" id="IPR009056">
    <property type="entry name" value="Cyt_c-like_dom"/>
</dbReference>
<dbReference type="PANTHER" id="PTHR30600">
    <property type="entry name" value="CYTOCHROME C PEROXIDASE-RELATED"/>
    <property type="match status" value="1"/>
</dbReference>
<name>A0A518EUC2_9BACT</name>
<evidence type="ECO:0000256" key="3">
    <source>
        <dbReference type="ARBA" id="ARBA00023004"/>
    </source>
</evidence>
<sequence length="432" mass="46454">MTQTEVASGTLTLDELRTAGLRMFATPFNKQDGYGDGPMDPNNPTEPGRRPTLQNNGTFLRVNGLDAQTCMECHSVGSNATVPFTFAVGGVGGSNNNVLFQPRFVDVADAGGNGFADFDGRYINPPFLFGSGGVELVGVEMTMDLQRAPRAAFSYPDTDIPLVTHGVSFGVLRYDSASQGFDYSGVEGVDEDLVVRPFGRKGEFTTVRAFDIDAMKFHFGMQPMETAGAGVDNDSDGVVDEILVGELSALHIFNTNLERPEVRDWNADAQAGFDLFQGIGCANCHVPSITTRERTLRYRFPEVASAPQLNQFYSTDLTQSTAGFDAAPGGGIEVPLFSDLKRHDMGAGLAESFGSPLDGQFITARLWGVADTAPYLHDGRATTLTEAILAHGGEALDARNNFAGLGQAQRVQILTFLKRLRTPENPASDVIQ</sequence>
<dbReference type="GO" id="GO:0004130">
    <property type="term" value="F:cytochrome-c peroxidase activity"/>
    <property type="evidence" value="ECO:0007669"/>
    <property type="project" value="TreeGrafter"/>
</dbReference>
<dbReference type="SUPFAM" id="SSF46626">
    <property type="entry name" value="Cytochrome c"/>
    <property type="match status" value="1"/>
</dbReference>
<dbReference type="GO" id="GO:0020037">
    <property type="term" value="F:heme binding"/>
    <property type="evidence" value="ECO:0007669"/>
    <property type="project" value="InterPro"/>
</dbReference>
<proteinExistence type="predicted"/>